<dbReference type="FunFam" id="3.30.160.60:FF:001155">
    <property type="entry name" value="Zinc finger 30C"/>
    <property type="match status" value="1"/>
</dbReference>
<dbReference type="FunFam" id="3.30.160.60:FF:000182">
    <property type="entry name" value="zinc finger protein 366"/>
    <property type="match status" value="1"/>
</dbReference>
<dbReference type="InterPro" id="IPR036236">
    <property type="entry name" value="Znf_C2H2_sf"/>
</dbReference>
<keyword evidence="3" id="KW-0677">Repeat</keyword>
<dbReference type="FunFam" id="3.30.160.60:FF:002090">
    <property type="entry name" value="Zinc finger protein 473"/>
    <property type="match status" value="1"/>
</dbReference>
<evidence type="ECO:0000313" key="9">
    <source>
        <dbReference type="Ensembl" id="ENSSRHP00000033132.1"/>
    </source>
</evidence>
<dbReference type="AlphaFoldDB" id="A0A673I5L2"/>
<evidence type="ECO:0000256" key="7">
    <source>
        <dbReference type="PROSITE-ProRule" id="PRU00042"/>
    </source>
</evidence>
<keyword evidence="10" id="KW-1185">Reference proteome</keyword>
<dbReference type="Ensembl" id="ENSSRHT00000034090.1">
    <property type="protein sequence ID" value="ENSSRHP00000033132.1"/>
    <property type="gene ID" value="ENSSRHG00000017040.1"/>
</dbReference>
<keyword evidence="6" id="KW-0539">Nucleus</keyword>
<comment type="subcellular location">
    <subcellularLocation>
        <location evidence="1">Nucleus</location>
    </subcellularLocation>
</comment>
<reference evidence="9" key="1">
    <citation type="submission" date="2025-08" db="UniProtKB">
        <authorList>
            <consortium name="Ensembl"/>
        </authorList>
    </citation>
    <scope>IDENTIFICATION</scope>
</reference>
<feature type="domain" description="C2H2-type" evidence="8">
    <location>
        <begin position="88"/>
        <end position="112"/>
    </location>
</feature>
<evidence type="ECO:0000256" key="6">
    <source>
        <dbReference type="ARBA" id="ARBA00023242"/>
    </source>
</evidence>
<evidence type="ECO:0000256" key="5">
    <source>
        <dbReference type="ARBA" id="ARBA00022833"/>
    </source>
</evidence>
<dbReference type="PROSITE" id="PS00028">
    <property type="entry name" value="ZINC_FINGER_C2H2_1"/>
    <property type="match status" value="3"/>
</dbReference>
<feature type="domain" description="C2H2-type" evidence="8">
    <location>
        <begin position="32"/>
        <end position="59"/>
    </location>
</feature>
<dbReference type="Gene3D" id="3.30.160.60">
    <property type="entry name" value="Classic Zinc Finger"/>
    <property type="match status" value="3"/>
</dbReference>
<dbReference type="GO" id="GO:0000981">
    <property type="term" value="F:DNA-binding transcription factor activity, RNA polymerase II-specific"/>
    <property type="evidence" value="ECO:0007669"/>
    <property type="project" value="TreeGrafter"/>
</dbReference>
<dbReference type="SUPFAM" id="SSF57667">
    <property type="entry name" value="beta-beta-alpha zinc fingers"/>
    <property type="match status" value="2"/>
</dbReference>
<dbReference type="GO" id="GO:0008270">
    <property type="term" value="F:zinc ion binding"/>
    <property type="evidence" value="ECO:0007669"/>
    <property type="project" value="UniProtKB-KW"/>
</dbReference>
<keyword evidence="4 7" id="KW-0863">Zinc-finger</keyword>
<sequence length="127" mass="14834">DAISDWRGRDVIFNQQRVAWTRNDRVPREKLFACTYCGKVFNRPKKVVIHQRIHTGEKPFKCNTCGKFFAEAGNLRKHQKVHTGERPYSCSQCGQTFAWIRNLKNHQQKYHADMLTAEELLSLGVNK</sequence>
<dbReference type="GO" id="GO:0005634">
    <property type="term" value="C:nucleus"/>
    <property type="evidence" value="ECO:0007669"/>
    <property type="project" value="UniProtKB-SubCell"/>
</dbReference>
<evidence type="ECO:0000256" key="1">
    <source>
        <dbReference type="ARBA" id="ARBA00004123"/>
    </source>
</evidence>
<name>A0A673I5L2_9TELE</name>
<evidence type="ECO:0000259" key="8">
    <source>
        <dbReference type="PROSITE" id="PS50157"/>
    </source>
</evidence>
<organism evidence="9 10">
    <name type="scientific">Sinocyclocheilus rhinocerous</name>
    <dbReference type="NCBI Taxonomy" id="307959"/>
    <lineage>
        <taxon>Eukaryota</taxon>
        <taxon>Metazoa</taxon>
        <taxon>Chordata</taxon>
        <taxon>Craniata</taxon>
        <taxon>Vertebrata</taxon>
        <taxon>Euteleostomi</taxon>
        <taxon>Actinopterygii</taxon>
        <taxon>Neopterygii</taxon>
        <taxon>Teleostei</taxon>
        <taxon>Ostariophysi</taxon>
        <taxon>Cypriniformes</taxon>
        <taxon>Cyprinidae</taxon>
        <taxon>Cyprininae</taxon>
        <taxon>Sinocyclocheilus</taxon>
    </lineage>
</organism>
<evidence type="ECO:0000256" key="4">
    <source>
        <dbReference type="ARBA" id="ARBA00022771"/>
    </source>
</evidence>
<dbReference type="PANTHER" id="PTHR23226">
    <property type="entry name" value="ZINC FINGER AND SCAN DOMAIN-CONTAINING"/>
    <property type="match status" value="1"/>
</dbReference>
<evidence type="ECO:0000313" key="10">
    <source>
        <dbReference type="Proteomes" id="UP000472270"/>
    </source>
</evidence>
<protein>
    <recommendedName>
        <fullName evidence="8">C2H2-type domain-containing protein</fullName>
    </recommendedName>
</protein>
<dbReference type="GO" id="GO:0000978">
    <property type="term" value="F:RNA polymerase II cis-regulatory region sequence-specific DNA binding"/>
    <property type="evidence" value="ECO:0007669"/>
    <property type="project" value="TreeGrafter"/>
</dbReference>
<reference evidence="9" key="2">
    <citation type="submission" date="2025-09" db="UniProtKB">
        <authorList>
            <consortium name="Ensembl"/>
        </authorList>
    </citation>
    <scope>IDENTIFICATION</scope>
</reference>
<dbReference type="Pfam" id="PF00096">
    <property type="entry name" value="zf-C2H2"/>
    <property type="match status" value="3"/>
</dbReference>
<evidence type="ECO:0000256" key="2">
    <source>
        <dbReference type="ARBA" id="ARBA00022723"/>
    </source>
</evidence>
<dbReference type="PROSITE" id="PS50157">
    <property type="entry name" value="ZINC_FINGER_C2H2_2"/>
    <property type="match status" value="3"/>
</dbReference>
<keyword evidence="5" id="KW-0862">Zinc</keyword>
<dbReference type="Proteomes" id="UP000472270">
    <property type="component" value="Unassembled WGS sequence"/>
</dbReference>
<accession>A0A673I5L2</accession>
<keyword evidence="2" id="KW-0479">Metal-binding</keyword>
<dbReference type="InterPro" id="IPR013087">
    <property type="entry name" value="Znf_C2H2_type"/>
</dbReference>
<evidence type="ECO:0000256" key="3">
    <source>
        <dbReference type="ARBA" id="ARBA00022737"/>
    </source>
</evidence>
<feature type="domain" description="C2H2-type" evidence="8">
    <location>
        <begin position="60"/>
        <end position="87"/>
    </location>
</feature>
<dbReference type="SMART" id="SM00355">
    <property type="entry name" value="ZnF_C2H2"/>
    <property type="match status" value="3"/>
</dbReference>
<proteinExistence type="predicted"/>
<dbReference type="PANTHER" id="PTHR23226:SF416">
    <property type="entry name" value="FI01424P"/>
    <property type="match status" value="1"/>
</dbReference>